<evidence type="ECO:0000313" key="1">
    <source>
        <dbReference type="EMBL" id="SFI84102.1"/>
    </source>
</evidence>
<dbReference type="OrthoDB" id="4020068at2"/>
<dbReference type="EMBL" id="FORR01000002">
    <property type="protein sequence ID" value="SFI84102.1"/>
    <property type="molecule type" value="Genomic_DNA"/>
</dbReference>
<accession>A0A1I3LH77</accession>
<gene>
    <name evidence="1" type="ORF">SAMN05421852_102193</name>
</gene>
<dbReference type="Proteomes" id="UP000199545">
    <property type="component" value="Unassembled WGS sequence"/>
</dbReference>
<dbReference type="RefSeq" id="WP_093228000.1">
    <property type="nucleotide sequence ID" value="NZ_FORR01000002.1"/>
</dbReference>
<dbReference type="AlphaFoldDB" id="A0A1I3LH77"/>
<sequence length="349" mass="41025">MLQTTKDLIQLFHSQDANTPDYQVVRAYVRFIERYGSVADVEPLFDLYLEDPTDLRRQYLLEPIRIHGDDTMAEKMFQACFEDGQLKEEMYGGIFHCLGYLGYEPVKPILYQLLEQGGHALGLDECLGLLHFSCEGYEEKIAQEIRNCLGKNLFPEFVPSLLCKVPDPALIDEVYESGGYWASTDCNGGMVLGIALCGEKERNRFKSILWDERWEAESSSTGTRTWAFVGMQHQQITFRELFEDIKEAQKQGCSQRELKHRLYVLLSMLEMKIFYDYRPLKFGKSPDESYQDIYLSLFDWSTPHKDDSIIGWISDYIEDRDYIQREFYQLRDHLELKLEQEVMWKYLRT</sequence>
<organism evidence="1 2">
    <name type="scientific">Thermoflavimicrobium dichotomicum</name>
    <dbReference type="NCBI Taxonomy" id="46223"/>
    <lineage>
        <taxon>Bacteria</taxon>
        <taxon>Bacillati</taxon>
        <taxon>Bacillota</taxon>
        <taxon>Bacilli</taxon>
        <taxon>Bacillales</taxon>
        <taxon>Thermoactinomycetaceae</taxon>
        <taxon>Thermoflavimicrobium</taxon>
    </lineage>
</organism>
<reference evidence="1 2" key="1">
    <citation type="submission" date="2016-10" db="EMBL/GenBank/DDBJ databases">
        <authorList>
            <person name="de Groot N.N."/>
        </authorList>
    </citation>
    <scope>NUCLEOTIDE SEQUENCE [LARGE SCALE GENOMIC DNA]</scope>
    <source>
        <strain evidence="1 2">DSM 44778</strain>
    </source>
</reference>
<name>A0A1I3LH77_9BACL</name>
<protein>
    <submittedName>
        <fullName evidence="1">Uncharacterized protein</fullName>
    </submittedName>
</protein>
<proteinExistence type="predicted"/>
<keyword evidence="2" id="KW-1185">Reference proteome</keyword>
<evidence type="ECO:0000313" key="2">
    <source>
        <dbReference type="Proteomes" id="UP000199545"/>
    </source>
</evidence>